<dbReference type="RefSeq" id="WP_073586784.1">
    <property type="nucleotide sequence ID" value="NZ_FRFD01000003.1"/>
</dbReference>
<dbReference type="CDD" id="cd02062">
    <property type="entry name" value="Nitro_FMN_reductase"/>
    <property type="match status" value="1"/>
</dbReference>
<comment type="similarity">
    <text evidence="1">Belongs to the nitroreductase family.</text>
</comment>
<evidence type="ECO:0000256" key="1">
    <source>
        <dbReference type="ARBA" id="ARBA00007118"/>
    </source>
</evidence>
<evidence type="ECO:0000256" key="2">
    <source>
        <dbReference type="ARBA" id="ARBA00023002"/>
    </source>
</evidence>
<keyword evidence="2" id="KW-0560">Oxidoreductase</keyword>
<dbReference type="InterPro" id="IPR029478">
    <property type="entry name" value="TM1586_NiRdase"/>
</dbReference>
<dbReference type="SUPFAM" id="SSF55469">
    <property type="entry name" value="FMN-dependent nitroreductase-like"/>
    <property type="match status" value="1"/>
</dbReference>
<proteinExistence type="inferred from homology"/>
<dbReference type="EMBL" id="FRFD01000003">
    <property type="protein sequence ID" value="SHO42875.1"/>
    <property type="molecule type" value="Genomic_DNA"/>
</dbReference>
<sequence>MDIIKAMEVRHSVRQYLDRKIPGDIIEELKKEIEICNQEAGLHIQLVTDEKDAFSGMMAHYGKFDGVQNYIALIGTKGKKLDETIGYYGERIVLKAQQLGLDTCWVAMTFSKRKCRVKINKGEKMVCVLSLGYGKTQGISHKSKDIRELCDFEGDMPDWFKRGMEAAVLAPTAMNQQKFMISLKNDTVSAKKTGGFYSNVDLGIVKYHFEIGSGRGLI</sequence>
<dbReference type="Pfam" id="PF14512">
    <property type="entry name" value="TM1586_NiRdase"/>
    <property type="match status" value="1"/>
</dbReference>
<dbReference type="STRING" id="1121345.SAMN02745217_00010"/>
<dbReference type="PANTHER" id="PTHR43673:SF10">
    <property type="entry name" value="NADH DEHYDROGENASE_NAD(P)H NITROREDUCTASE XCC3605-RELATED"/>
    <property type="match status" value="1"/>
</dbReference>
<feature type="domain" description="Putative nitroreductase TM1586" evidence="3">
    <location>
        <begin position="2"/>
        <end position="213"/>
    </location>
</feature>
<keyword evidence="5" id="KW-1185">Reference proteome</keyword>
<dbReference type="PANTHER" id="PTHR43673">
    <property type="entry name" value="NAD(P)H NITROREDUCTASE YDGI-RELATED"/>
    <property type="match status" value="1"/>
</dbReference>
<dbReference type="InterPro" id="IPR000415">
    <property type="entry name" value="Nitroreductase-like"/>
</dbReference>
<reference evidence="4 5" key="1">
    <citation type="submission" date="2016-12" db="EMBL/GenBank/DDBJ databases">
        <authorList>
            <person name="Song W.-J."/>
            <person name="Kurnit D.M."/>
        </authorList>
    </citation>
    <scope>NUCLEOTIDE SEQUENCE [LARGE SCALE GENOMIC DNA]</scope>
    <source>
        <strain evidence="4 5">DSM 12503</strain>
    </source>
</reference>
<dbReference type="Gene3D" id="3.40.109.10">
    <property type="entry name" value="NADH Oxidase"/>
    <property type="match status" value="1"/>
</dbReference>
<evidence type="ECO:0000313" key="4">
    <source>
        <dbReference type="EMBL" id="SHO42875.1"/>
    </source>
</evidence>
<dbReference type="Gene3D" id="3.40.109.30">
    <property type="entry name" value="putative nitroreductase (tm1586), domain 2"/>
    <property type="match status" value="1"/>
</dbReference>
<evidence type="ECO:0000313" key="5">
    <source>
        <dbReference type="Proteomes" id="UP000184612"/>
    </source>
</evidence>
<accession>A0A1M7XVY5</accession>
<dbReference type="Proteomes" id="UP000184612">
    <property type="component" value="Unassembled WGS sequence"/>
</dbReference>
<organism evidence="4 5">
    <name type="scientific">Anaerocolumna xylanovorans DSM 12503</name>
    <dbReference type="NCBI Taxonomy" id="1121345"/>
    <lineage>
        <taxon>Bacteria</taxon>
        <taxon>Bacillati</taxon>
        <taxon>Bacillota</taxon>
        <taxon>Clostridia</taxon>
        <taxon>Lachnospirales</taxon>
        <taxon>Lachnospiraceae</taxon>
        <taxon>Anaerocolumna</taxon>
    </lineage>
</organism>
<gene>
    <name evidence="4" type="ORF">SAMN02745217_00010</name>
</gene>
<protein>
    <submittedName>
        <fullName evidence="4">Putative TM nitroreductase</fullName>
    </submittedName>
</protein>
<dbReference type="AlphaFoldDB" id="A0A1M7XVY5"/>
<evidence type="ECO:0000259" key="3">
    <source>
        <dbReference type="Pfam" id="PF14512"/>
    </source>
</evidence>
<name>A0A1M7XVY5_9FIRM</name>
<dbReference type="GO" id="GO:0016491">
    <property type="term" value="F:oxidoreductase activity"/>
    <property type="evidence" value="ECO:0007669"/>
    <property type="project" value="UniProtKB-KW"/>
</dbReference>